<dbReference type="InterPro" id="IPR011712">
    <property type="entry name" value="Sig_transdc_His_kin_sub3_dim/P"/>
</dbReference>
<dbReference type="Pfam" id="PF07730">
    <property type="entry name" value="HisKA_3"/>
    <property type="match status" value="1"/>
</dbReference>
<feature type="domain" description="Histidine kinase/HSP90-like ATPase" evidence="9">
    <location>
        <begin position="340"/>
        <end position="440"/>
    </location>
</feature>
<evidence type="ECO:0000313" key="11">
    <source>
        <dbReference type="EMBL" id="ANI91925.1"/>
    </source>
</evidence>
<dbReference type="InterPro" id="IPR029016">
    <property type="entry name" value="GAF-like_dom_sf"/>
</dbReference>
<evidence type="ECO:0000259" key="10">
    <source>
        <dbReference type="Pfam" id="PF07730"/>
    </source>
</evidence>
<keyword evidence="7" id="KW-0902">Two-component regulatory system</keyword>
<dbReference type="InterPro" id="IPR003594">
    <property type="entry name" value="HATPase_dom"/>
</dbReference>
<dbReference type="AlphaFoldDB" id="A0A173LI26"/>
<organism evidence="11 12">
    <name type="scientific">Dietzia timorensis</name>
    <dbReference type="NCBI Taxonomy" id="499555"/>
    <lineage>
        <taxon>Bacteria</taxon>
        <taxon>Bacillati</taxon>
        <taxon>Actinomycetota</taxon>
        <taxon>Actinomycetes</taxon>
        <taxon>Mycobacteriales</taxon>
        <taxon>Dietziaceae</taxon>
        <taxon>Dietzia</taxon>
    </lineage>
</organism>
<dbReference type="InterPro" id="IPR036890">
    <property type="entry name" value="HATPase_C_sf"/>
</dbReference>
<dbReference type="InterPro" id="IPR050482">
    <property type="entry name" value="Sensor_HK_TwoCompSys"/>
</dbReference>
<dbReference type="GO" id="GO:0046983">
    <property type="term" value="F:protein dimerization activity"/>
    <property type="evidence" value="ECO:0007669"/>
    <property type="project" value="InterPro"/>
</dbReference>
<evidence type="ECO:0000256" key="8">
    <source>
        <dbReference type="ARBA" id="ARBA00023136"/>
    </source>
</evidence>
<evidence type="ECO:0000259" key="9">
    <source>
        <dbReference type="Pfam" id="PF02518"/>
    </source>
</evidence>
<comment type="subcellular location">
    <subcellularLocation>
        <location evidence="1">Cell membrane</location>
        <topology evidence="1">Multi-pass membrane protein</topology>
    </subcellularLocation>
</comment>
<accession>A0A173LI26</accession>
<dbReference type="STRING" id="499555.BJL86_1135"/>
<evidence type="ECO:0000256" key="6">
    <source>
        <dbReference type="ARBA" id="ARBA00022989"/>
    </source>
</evidence>
<evidence type="ECO:0000256" key="5">
    <source>
        <dbReference type="ARBA" id="ARBA00022777"/>
    </source>
</evidence>
<keyword evidence="4" id="KW-0812">Transmembrane</keyword>
<protein>
    <submittedName>
        <fullName evidence="11">Sensor protein VraS</fullName>
    </submittedName>
</protein>
<dbReference type="RefSeq" id="WP_067470665.1">
    <property type="nucleotide sequence ID" value="NZ_CP015961.1"/>
</dbReference>
<dbReference type="EMBL" id="CP015961">
    <property type="protein sequence ID" value="ANI91925.1"/>
    <property type="molecule type" value="Genomic_DNA"/>
</dbReference>
<dbReference type="Proteomes" id="UP000186104">
    <property type="component" value="Chromosome"/>
</dbReference>
<evidence type="ECO:0000256" key="2">
    <source>
        <dbReference type="ARBA" id="ARBA00022475"/>
    </source>
</evidence>
<dbReference type="GO" id="GO:0005886">
    <property type="term" value="C:plasma membrane"/>
    <property type="evidence" value="ECO:0007669"/>
    <property type="project" value="UniProtKB-SubCell"/>
</dbReference>
<name>A0A173LI26_9ACTN</name>
<dbReference type="CDD" id="cd16917">
    <property type="entry name" value="HATPase_UhpB-NarQ-NarX-like"/>
    <property type="match status" value="1"/>
</dbReference>
<dbReference type="PANTHER" id="PTHR24421:SF37">
    <property type="entry name" value="SENSOR HISTIDINE KINASE NARS"/>
    <property type="match status" value="1"/>
</dbReference>
<dbReference type="SUPFAM" id="SSF55874">
    <property type="entry name" value="ATPase domain of HSP90 chaperone/DNA topoisomerase II/histidine kinase"/>
    <property type="match status" value="1"/>
</dbReference>
<evidence type="ECO:0000256" key="4">
    <source>
        <dbReference type="ARBA" id="ARBA00022692"/>
    </source>
</evidence>
<keyword evidence="3" id="KW-0808">Transferase</keyword>
<reference evidence="11 12" key="1">
    <citation type="submission" date="2016-06" db="EMBL/GenBank/DDBJ databases">
        <title>Complete genome sequence of a saline-alkali tolerant type strain Dietzia timorensis ID05-A0528T.</title>
        <authorList>
            <person name="Wu X."/>
        </authorList>
    </citation>
    <scope>NUCLEOTIDE SEQUENCE [LARGE SCALE GENOMIC DNA]</scope>
    <source>
        <strain evidence="11 12">ID05-A0528</strain>
    </source>
</reference>
<keyword evidence="12" id="KW-1185">Reference proteome</keyword>
<keyword evidence="5" id="KW-0418">Kinase</keyword>
<dbReference type="GO" id="GO:0000155">
    <property type="term" value="F:phosphorelay sensor kinase activity"/>
    <property type="evidence" value="ECO:0007669"/>
    <property type="project" value="InterPro"/>
</dbReference>
<evidence type="ECO:0000256" key="7">
    <source>
        <dbReference type="ARBA" id="ARBA00023012"/>
    </source>
</evidence>
<dbReference type="Gene3D" id="3.30.565.10">
    <property type="entry name" value="Histidine kinase-like ATPase, C-terminal domain"/>
    <property type="match status" value="1"/>
</dbReference>
<dbReference type="PANTHER" id="PTHR24421">
    <property type="entry name" value="NITRATE/NITRITE SENSOR PROTEIN NARX-RELATED"/>
    <property type="match status" value="1"/>
</dbReference>
<dbReference type="Pfam" id="PF02518">
    <property type="entry name" value="HATPase_c"/>
    <property type="match status" value="1"/>
</dbReference>
<evidence type="ECO:0000256" key="3">
    <source>
        <dbReference type="ARBA" id="ARBA00022679"/>
    </source>
</evidence>
<dbReference type="OrthoDB" id="227596at2"/>
<dbReference type="KEGG" id="dtm:BJL86_1135"/>
<evidence type="ECO:0000313" key="12">
    <source>
        <dbReference type="Proteomes" id="UP000186104"/>
    </source>
</evidence>
<keyword evidence="6" id="KW-1133">Transmembrane helix</keyword>
<dbReference type="Gene3D" id="1.20.5.1930">
    <property type="match status" value="1"/>
</dbReference>
<gene>
    <name evidence="11" type="ORF">BJL86_1135</name>
</gene>
<sequence length="448" mass="48841">MARSQVANDLARLTGVRSGKRSYYREFVRSDERMQRTVRALDSISRALVRTSHGPREIMEEIARAAGEQLVASWSMLGLRDGRLPWAQPRFVVVDEAGRPRGEDVLPEHVGSELSSLRAGAEHRTMEGHWVRIALRIEGEQIGSLVVSHGLDGNPEPDDLSLLRILANQAAVALRTAELYQSGVDLQRRAGILYDEVATYASDLASSATQLQLTRKQLVAADQRALIDSERHRIARELHDSVSQIVLSAGLAVDLARLDSAELDCDAGHVTSRLDQAKGLTQDALHQLRTAIYALHHTERGEDPATLAEVLEEVAAGYRSQLDIAVRVQGTYEGAASELEHELARIAGEALFNVATHAEATKVEVRVSSSDNGLILSVADDGVGDPRALRQILRIEQSSNGTVGHRGLANMAHRAEQIGATFSLRRSNLGGLQVRVAVPRSSTERESS</sequence>
<dbReference type="SUPFAM" id="SSF55781">
    <property type="entry name" value="GAF domain-like"/>
    <property type="match status" value="1"/>
</dbReference>
<feature type="domain" description="Signal transduction histidine kinase subgroup 3 dimerisation and phosphoacceptor" evidence="10">
    <location>
        <begin position="230"/>
        <end position="298"/>
    </location>
</feature>
<keyword evidence="2" id="KW-1003">Cell membrane</keyword>
<dbReference type="Gene3D" id="3.30.450.40">
    <property type="match status" value="1"/>
</dbReference>
<proteinExistence type="predicted"/>
<keyword evidence="8" id="KW-0472">Membrane</keyword>
<evidence type="ECO:0000256" key="1">
    <source>
        <dbReference type="ARBA" id="ARBA00004651"/>
    </source>
</evidence>